<keyword evidence="1" id="KW-0472">Membrane</keyword>
<dbReference type="EMBL" id="LR899014">
    <property type="protein sequence ID" value="CAD7092851.1"/>
    <property type="molecule type" value="Genomic_DNA"/>
</dbReference>
<keyword evidence="1" id="KW-0812">Transmembrane</keyword>
<proteinExistence type="predicted"/>
<gene>
    <name evidence="2" type="ORF">HERILL_LOCUS15179</name>
</gene>
<sequence length="186" mass="21445">MLFSLLSIGTADANFKIFRPISGFYIENLGYVQLFRGNLGLEVNLPVKDILEDRNNLLETWDLIEVCHCTRQLTDITHCDTLLAHMKIKHDYLLQQMQELLLEDATASKLGRGLFEKELTNVNLTAADFYDETQTRYSERSFNKTSLDEIKKHTIPGIVTIAATIIILLILLQGKRMITSWRDRKR</sequence>
<keyword evidence="1" id="KW-1133">Transmembrane helix</keyword>
<name>A0A7R8V4S5_HERIL</name>
<evidence type="ECO:0000256" key="1">
    <source>
        <dbReference type="SAM" id="Phobius"/>
    </source>
</evidence>
<reference evidence="2 3" key="1">
    <citation type="submission" date="2020-11" db="EMBL/GenBank/DDBJ databases">
        <authorList>
            <person name="Wallbank WR R."/>
            <person name="Pardo Diaz C."/>
            <person name="Kozak K."/>
            <person name="Martin S."/>
            <person name="Jiggins C."/>
            <person name="Moest M."/>
            <person name="Warren A I."/>
            <person name="Generalovic N T."/>
            <person name="Byers J.R.P. K."/>
            <person name="Montejo-Kovacevich G."/>
            <person name="Yen C E."/>
        </authorList>
    </citation>
    <scope>NUCLEOTIDE SEQUENCE [LARGE SCALE GENOMIC DNA]</scope>
</reference>
<keyword evidence="3" id="KW-1185">Reference proteome</keyword>
<dbReference type="Proteomes" id="UP000594454">
    <property type="component" value="Chromosome 6"/>
</dbReference>
<feature type="transmembrane region" description="Helical" evidence="1">
    <location>
        <begin position="154"/>
        <end position="172"/>
    </location>
</feature>
<evidence type="ECO:0000313" key="2">
    <source>
        <dbReference type="EMBL" id="CAD7092851.1"/>
    </source>
</evidence>
<protein>
    <submittedName>
        <fullName evidence="2">Uncharacterized protein</fullName>
    </submittedName>
</protein>
<dbReference type="InParanoid" id="A0A7R8V4S5"/>
<organism evidence="2 3">
    <name type="scientific">Hermetia illucens</name>
    <name type="common">Black soldier fly</name>
    <dbReference type="NCBI Taxonomy" id="343691"/>
    <lineage>
        <taxon>Eukaryota</taxon>
        <taxon>Metazoa</taxon>
        <taxon>Ecdysozoa</taxon>
        <taxon>Arthropoda</taxon>
        <taxon>Hexapoda</taxon>
        <taxon>Insecta</taxon>
        <taxon>Pterygota</taxon>
        <taxon>Neoptera</taxon>
        <taxon>Endopterygota</taxon>
        <taxon>Diptera</taxon>
        <taxon>Brachycera</taxon>
        <taxon>Stratiomyomorpha</taxon>
        <taxon>Stratiomyidae</taxon>
        <taxon>Hermetiinae</taxon>
        <taxon>Hermetia</taxon>
    </lineage>
</organism>
<dbReference type="AlphaFoldDB" id="A0A7R8V4S5"/>
<evidence type="ECO:0000313" key="3">
    <source>
        <dbReference type="Proteomes" id="UP000594454"/>
    </source>
</evidence>
<accession>A0A7R8V4S5</accession>